<evidence type="ECO:0000256" key="2">
    <source>
        <dbReference type="ARBA" id="ARBA00022857"/>
    </source>
</evidence>
<comment type="caution">
    <text evidence="5">The sequence shown here is derived from an EMBL/GenBank/DDBJ whole genome shotgun (WGS) entry which is preliminary data.</text>
</comment>
<dbReference type="Pfam" id="PF13460">
    <property type="entry name" value="NAD_binding_10"/>
    <property type="match status" value="1"/>
</dbReference>
<dbReference type="GO" id="GO:0016491">
    <property type="term" value="F:oxidoreductase activity"/>
    <property type="evidence" value="ECO:0007669"/>
    <property type="project" value="UniProtKB-KW"/>
</dbReference>
<keyword evidence="6" id="KW-1185">Reference proteome</keyword>
<proteinExistence type="inferred from homology"/>
<dbReference type="Gene3D" id="3.40.50.720">
    <property type="entry name" value="NAD(P)-binding Rossmann-like Domain"/>
    <property type="match status" value="1"/>
</dbReference>
<protein>
    <recommendedName>
        <fullName evidence="4">NAD(P)-binding domain-containing protein</fullName>
    </recommendedName>
</protein>
<organism evidence="5 6">
    <name type="scientific">Elsinoe australis</name>
    <dbReference type="NCBI Taxonomy" id="40998"/>
    <lineage>
        <taxon>Eukaryota</taxon>
        <taxon>Fungi</taxon>
        <taxon>Dikarya</taxon>
        <taxon>Ascomycota</taxon>
        <taxon>Pezizomycotina</taxon>
        <taxon>Dothideomycetes</taxon>
        <taxon>Dothideomycetidae</taxon>
        <taxon>Myriangiales</taxon>
        <taxon>Elsinoaceae</taxon>
        <taxon>Elsinoe</taxon>
    </lineage>
</organism>
<keyword evidence="2" id="KW-0521">NADP</keyword>
<dbReference type="CDD" id="cd05259">
    <property type="entry name" value="PCBER_SDR_a"/>
    <property type="match status" value="1"/>
</dbReference>
<dbReference type="SUPFAM" id="SSF51735">
    <property type="entry name" value="NAD(P)-binding Rossmann-fold domains"/>
    <property type="match status" value="1"/>
</dbReference>
<dbReference type="InterPro" id="IPR045312">
    <property type="entry name" value="PCBER-like"/>
</dbReference>
<evidence type="ECO:0000259" key="4">
    <source>
        <dbReference type="Pfam" id="PF13460"/>
    </source>
</evidence>
<sequence length="306" mass="33231">MTTPIIKVAIIGASGNFGRPTTTALRLANFEITIITRPDSTTPHPPDLPVLRTRYTLPALTTALSGHDAVVCLLGPAGMSHQPLLIRAAHAAGVRRFILSDFGWGPTVRGLPEFGAVQAQRREGWDLAARLAAEDGEGGFSWTGISSGNPVDWALGRFPTMGFDVGARRAVIYDEGVEAFSGTTLEGIGRAVVGVLRREEETRNRFVRVMSLRTCQKELLGAFEEVTGGKWEAERSSTRELLERGREKMREGKGGWTLDLAVAQLFDEGQGRCLVAPSWEESDSELVGVKRESAVDIVKTVMASRQ</sequence>
<dbReference type="OrthoDB" id="9984533at2759"/>
<feature type="domain" description="NAD(P)-binding" evidence="4">
    <location>
        <begin position="12"/>
        <end position="107"/>
    </location>
</feature>
<dbReference type="Proteomes" id="UP000243723">
    <property type="component" value="Unassembled WGS sequence"/>
</dbReference>
<accession>A0A2P7YKW8</accession>
<evidence type="ECO:0000313" key="6">
    <source>
        <dbReference type="Proteomes" id="UP000243723"/>
    </source>
</evidence>
<evidence type="ECO:0000256" key="3">
    <source>
        <dbReference type="ARBA" id="ARBA00023002"/>
    </source>
</evidence>
<dbReference type="InterPro" id="IPR016040">
    <property type="entry name" value="NAD(P)-bd_dom"/>
</dbReference>
<dbReference type="STRING" id="40998.A0A2P7YKW8"/>
<gene>
    <name evidence="5" type="ORF">B9Z65_1800</name>
</gene>
<dbReference type="AlphaFoldDB" id="A0A2P7YKW8"/>
<keyword evidence="3" id="KW-0560">Oxidoreductase</keyword>
<evidence type="ECO:0000313" key="5">
    <source>
        <dbReference type="EMBL" id="PSK36617.1"/>
    </source>
</evidence>
<dbReference type="InterPro" id="IPR036291">
    <property type="entry name" value="NAD(P)-bd_dom_sf"/>
</dbReference>
<reference evidence="5 6" key="1">
    <citation type="submission" date="2017-05" db="EMBL/GenBank/DDBJ databases">
        <title>Draft genome sequence of Elsinoe australis.</title>
        <authorList>
            <person name="Cheng Q."/>
        </authorList>
    </citation>
    <scope>NUCLEOTIDE SEQUENCE [LARGE SCALE GENOMIC DNA]</scope>
    <source>
        <strain evidence="5 6">NL1</strain>
    </source>
</reference>
<dbReference type="PANTHER" id="PTHR47706:SF9">
    <property type="entry name" value="NMRA-LIKE DOMAIN-CONTAINING PROTEIN-RELATED"/>
    <property type="match status" value="1"/>
</dbReference>
<dbReference type="InterPro" id="IPR051609">
    <property type="entry name" value="NmrA/Isoflavone_reductase-like"/>
</dbReference>
<evidence type="ECO:0000256" key="1">
    <source>
        <dbReference type="ARBA" id="ARBA00005725"/>
    </source>
</evidence>
<dbReference type="EMBL" id="NHZQ01000419">
    <property type="protein sequence ID" value="PSK36617.1"/>
    <property type="molecule type" value="Genomic_DNA"/>
</dbReference>
<dbReference type="PANTHER" id="PTHR47706">
    <property type="entry name" value="NMRA-LIKE FAMILY PROTEIN"/>
    <property type="match status" value="1"/>
</dbReference>
<dbReference type="Gene3D" id="3.90.25.10">
    <property type="entry name" value="UDP-galactose 4-epimerase, domain 1"/>
    <property type="match status" value="1"/>
</dbReference>
<comment type="similarity">
    <text evidence="1">Belongs to the NmrA-type oxidoreductase family. Isoflavone reductase subfamily.</text>
</comment>
<name>A0A2P7YKW8_9PEZI</name>